<feature type="region of interest" description="Disordered" evidence="1">
    <location>
        <begin position="628"/>
        <end position="671"/>
    </location>
</feature>
<feature type="compositionally biased region" description="Basic and acidic residues" evidence="1">
    <location>
        <begin position="92"/>
        <end position="105"/>
    </location>
</feature>
<feature type="region of interest" description="Disordered" evidence="1">
    <location>
        <begin position="1"/>
        <end position="155"/>
    </location>
</feature>
<feature type="compositionally biased region" description="Polar residues" evidence="1">
    <location>
        <begin position="351"/>
        <end position="364"/>
    </location>
</feature>
<comment type="caution">
    <text evidence="2">The sequence shown here is derived from an EMBL/GenBank/DDBJ whole genome shotgun (WGS) entry which is preliminary data.</text>
</comment>
<evidence type="ECO:0000313" key="3">
    <source>
        <dbReference type="Proteomes" id="UP000663888"/>
    </source>
</evidence>
<feature type="compositionally biased region" description="Acidic residues" evidence="1">
    <location>
        <begin position="557"/>
        <end position="566"/>
    </location>
</feature>
<feature type="compositionally biased region" description="Basic and acidic residues" evidence="1">
    <location>
        <begin position="386"/>
        <end position="400"/>
    </location>
</feature>
<accession>A0A8H3H4Q4</accession>
<reference evidence="2" key="1">
    <citation type="submission" date="2021-01" db="EMBL/GenBank/DDBJ databases">
        <authorList>
            <person name="Kaushik A."/>
        </authorList>
    </citation>
    <scope>NUCLEOTIDE SEQUENCE</scope>
    <source>
        <strain evidence="2">AG4-R118</strain>
    </source>
</reference>
<sequence>MASAQVDLLNMPSIMPDRSGNASSEHVASGSFAPDASALREAALKSRRKKQAAAREQSTYNQKVAAVNPPQPLVGEDSPMHDALSTSMIDTPRTDTAKAQEKPIDTEDGEIPENSQENRINDINITEADTRERTPRPPSTVSAPSSDTTETPKYVRPGLNMTAEDLDEAKHLILDLLGLGVTPEYLVDCGVSPQCLAVCFYELNLRFPLNLDRRQINLPPFYDLDRHMKDSQRREQIIRQRDRGRVPKPAPVAIIAPTIEDTEPLHGGKSSSPASSGSGEKPIESALLAHFDMNISQGGATEITSPQLTDLAQPLSKEVDITSMEDQKRMELLARKAAMDSINKKRAAKNSGLTLNSPGQSTAQPRPMEIKDVESAVNALVASVRMDSESSNHSEGRSSNEDEDEFASTGEQLPDYDSDAMVEDELETESQSPSDPEAVDQLMDTPVLAGSQRNISPEPLPSNTPVLIPSPKPSLSRVRFNAPDPVRSSSLPVQPVLVAVPVAARRSRPIASDFIDQAPPRPASASRVGPERLAPLKRKRSFVDPTVWPKRLVIDLDSSDEEDSQDEGAPSGPAGSSSSSTKGGLDRASSRSASHDKQATGAHDQAAQMLLEKELQIKAMMQRIKIRELQKKKSASGSRTPVPVPATPAPTAQPSKAATPSAEPMSSPLASTVNLTPMATPSSEVPPMIVAVEQVATPAPTAKEDHSVLNEPSGTVSPGVDKGKKKALEPEGISQGAFGWKILAL</sequence>
<evidence type="ECO:0000256" key="1">
    <source>
        <dbReference type="SAM" id="MobiDB-lite"/>
    </source>
</evidence>
<organism evidence="2 3">
    <name type="scientific">Rhizoctonia solani</name>
    <dbReference type="NCBI Taxonomy" id="456999"/>
    <lineage>
        <taxon>Eukaryota</taxon>
        <taxon>Fungi</taxon>
        <taxon>Dikarya</taxon>
        <taxon>Basidiomycota</taxon>
        <taxon>Agaricomycotina</taxon>
        <taxon>Agaricomycetes</taxon>
        <taxon>Cantharellales</taxon>
        <taxon>Ceratobasidiaceae</taxon>
        <taxon>Rhizoctonia</taxon>
    </lineage>
</organism>
<feature type="region of interest" description="Disordered" evidence="1">
    <location>
        <begin position="451"/>
        <end position="471"/>
    </location>
</feature>
<feature type="compositionally biased region" description="Polar residues" evidence="1">
    <location>
        <begin position="139"/>
        <end position="151"/>
    </location>
</feature>
<feature type="region of interest" description="Disordered" evidence="1">
    <location>
        <begin position="555"/>
        <end position="604"/>
    </location>
</feature>
<feature type="compositionally biased region" description="Low complexity" evidence="1">
    <location>
        <begin position="567"/>
        <end position="580"/>
    </location>
</feature>
<evidence type="ECO:0000313" key="2">
    <source>
        <dbReference type="EMBL" id="CAE6484334.1"/>
    </source>
</evidence>
<feature type="region of interest" description="Disordered" evidence="1">
    <location>
        <begin position="258"/>
        <end position="281"/>
    </location>
</feature>
<protein>
    <submittedName>
        <fullName evidence="2">Uncharacterized protein</fullName>
    </submittedName>
</protein>
<feature type="compositionally biased region" description="Low complexity" evidence="1">
    <location>
        <begin position="267"/>
        <end position="279"/>
    </location>
</feature>
<feature type="region of interest" description="Disordered" evidence="1">
    <location>
        <begin position="698"/>
        <end position="728"/>
    </location>
</feature>
<feature type="region of interest" description="Disordered" evidence="1">
    <location>
        <begin position="346"/>
        <end position="368"/>
    </location>
</feature>
<dbReference type="Proteomes" id="UP000663888">
    <property type="component" value="Unassembled WGS sequence"/>
</dbReference>
<dbReference type="AlphaFoldDB" id="A0A8H3H4Q4"/>
<feature type="compositionally biased region" description="Pro residues" evidence="1">
    <location>
        <begin position="458"/>
        <end position="471"/>
    </location>
</feature>
<feature type="region of interest" description="Disordered" evidence="1">
    <location>
        <begin position="513"/>
        <end position="532"/>
    </location>
</feature>
<feature type="compositionally biased region" description="Polar residues" evidence="1">
    <location>
        <begin position="113"/>
        <end position="124"/>
    </location>
</feature>
<feature type="region of interest" description="Disordered" evidence="1">
    <location>
        <begin position="385"/>
        <end position="415"/>
    </location>
</feature>
<proteinExistence type="predicted"/>
<dbReference type="EMBL" id="CAJMWX010001366">
    <property type="protein sequence ID" value="CAE6484334.1"/>
    <property type="molecule type" value="Genomic_DNA"/>
</dbReference>
<feature type="compositionally biased region" description="Low complexity" evidence="1">
    <location>
        <begin position="649"/>
        <end position="662"/>
    </location>
</feature>
<name>A0A8H3H4Q4_9AGAM</name>
<feature type="compositionally biased region" description="Basic and acidic residues" evidence="1">
    <location>
        <begin position="584"/>
        <end position="598"/>
    </location>
</feature>
<gene>
    <name evidence="2" type="ORF">RDB_LOCUS129709</name>
</gene>